<proteinExistence type="predicted"/>
<reference evidence="1 2" key="1">
    <citation type="submission" date="2017-11" db="EMBL/GenBank/DDBJ databases">
        <title>Genome sequence of Entomoplasma somnilux PYAN-1 (ATCC 49194).</title>
        <authorList>
            <person name="Lo W.-S."/>
            <person name="Gasparich G.E."/>
            <person name="Kuo C.-H."/>
        </authorList>
    </citation>
    <scope>NUCLEOTIDE SEQUENCE [LARGE SCALE GENOMIC DNA]</scope>
    <source>
        <strain evidence="1 2">PYAN-1</strain>
    </source>
</reference>
<sequence>MFNLQKYFIKIIDDTFKQIKMNVNFDLSEEATSFFKKNHRITNFAQSVEFNNLVLKPLKILLNNNQLIYSNEFKLASKKWVSDYECCIIVLNKFHEHFVNLIVNKEDNTFIKLKSINEFLFNNFVVKMYGEYHLDFLKMDLEVITSKIVQVFDENNLEILNLNQLLSLESDLLQKIILSLKNAQISDDNIKNEFLSKLYHFKNLCAILLSLTYKILIEFNYPEINKNIAYIYIK</sequence>
<dbReference type="AlphaFoldDB" id="A0A2K8NXC6"/>
<accession>A0A2K8NXC6</accession>
<keyword evidence="2" id="KW-1185">Reference proteome</keyword>
<evidence type="ECO:0000313" key="1">
    <source>
        <dbReference type="EMBL" id="ATZ18495.1"/>
    </source>
</evidence>
<protein>
    <submittedName>
        <fullName evidence="1">Uncharacterized protein</fullName>
    </submittedName>
</protein>
<dbReference type="EMBL" id="CP024965">
    <property type="protein sequence ID" value="ATZ18495.1"/>
    <property type="molecule type" value="Genomic_DNA"/>
</dbReference>
<name>A0A2K8NXC6_9MOLU</name>
<gene>
    <name evidence="1" type="ORF">ESOMN_v1c01100</name>
</gene>
<organism evidence="1 2">
    <name type="scientific">Williamsoniiplasma somnilux</name>
    <dbReference type="NCBI Taxonomy" id="215578"/>
    <lineage>
        <taxon>Bacteria</taxon>
        <taxon>Bacillati</taxon>
        <taxon>Mycoplasmatota</taxon>
        <taxon>Mollicutes</taxon>
        <taxon>Entomoplasmatales</taxon>
        <taxon>Williamsoniiplasma</taxon>
    </lineage>
</organism>
<dbReference type="KEGG" id="esx:ESOMN_v1c01100"/>
<dbReference type="Proteomes" id="UP000232230">
    <property type="component" value="Chromosome"/>
</dbReference>
<dbReference type="RefSeq" id="WP_024863820.1">
    <property type="nucleotide sequence ID" value="NZ_CP024965.1"/>
</dbReference>
<evidence type="ECO:0000313" key="2">
    <source>
        <dbReference type="Proteomes" id="UP000232230"/>
    </source>
</evidence>